<dbReference type="EMBL" id="CABITT030000004">
    <property type="protein sequence ID" value="VVB02202.1"/>
    <property type="molecule type" value="Genomic_DNA"/>
</dbReference>
<protein>
    <submittedName>
        <fullName evidence="1">Uncharacterized protein</fullName>
    </submittedName>
</protein>
<dbReference type="Proteomes" id="UP000489600">
    <property type="component" value="Unassembled WGS sequence"/>
</dbReference>
<dbReference type="AlphaFoldDB" id="A0A565BKS8"/>
<gene>
    <name evidence="1" type="ORF">ANE_LOCUS12646</name>
</gene>
<dbReference type="OrthoDB" id="2018352at2759"/>
<evidence type="ECO:0000313" key="2">
    <source>
        <dbReference type="Proteomes" id="UP000489600"/>
    </source>
</evidence>
<keyword evidence="2" id="KW-1185">Reference proteome</keyword>
<organism evidence="1 2">
    <name type="scientific">Arabis nemorensis</name>
    <dbReference type="NCBI Taxonomy" id="586526"/>
    <lineage>
        <taxon>Eukaryota</taxon>
        <taxon>Viridiplantae</taxon>
        <taxon>Streptophyta</taxon>
        <taxon>Embryophyta</taxon>
        <taxon>Tracheophyta</taxon>
        <taxon>Spermatophyta</taxon>
        <taxon>Magnoliopsida</taxon>
        <taxon>eudicotyledons</taxon>
        <taxon>Gunneridae</taxon>
        <taxon>Pentapetalae</taxon>
        <taxon>rosids</taxon>
        <taxon>malvids</taxon>
        <taxon>Brassicales</taxon>
        <taxon>Brassicaceae</taxon>
        <taxon>Arabideae</taxon>
        <taxon>Arabis</taxon>
    </lineage>
</organism>
<proteinExistence type="predicted"/>
<dbReference type="PANTHER" id="PTHR35998:SF2">
    <property type="entry name" value="ENVELOPE GLYCOPROTEIN"/>
    <property type="match status" value="1"/>
</dbReference>
<evidence type="ECO:0000313" key="1">
    <source>
        <dbReference type="EMBL" id="VVB02202.1"/>
    </source>
</evidence>
<sequence length="197" mass="23161">MVLWEIALGTAYFLGLRRSYRLALKTQRRIISPKHPRIRQFMHRRTHQIFDMALRVHKNIQQRDMEIGRSLGNWILRWLDRMKPSAQVILPKQTTIHTEATVDKAKRLFESTCLKPHANTIQTPQNSEVDRHLFSSLKNLRPKIPLMMIKPPRSTGSTTQYRNYSAAGEFSLIKPIYARSGFDGVIRKDILQWMLQR</sequence>
<dbReference type="PANTHER" id="PTHR35998">
    <property type="entry name" value="OS02G0127900 PROTEIN"/>
    <property type="match status" value="1"/>
</dbReference>
<accession>A0A565BKS8</accession>
<name>A0A565BKS8_9BRAS</name>
<reference evidence="1" key="1">
    <citation type="submission" date="2019-07" db="EMBL/GenBank/DDBJ databases">
        <authorList>
            <person name="Dittberner H."/>
        </authorList>
    </citation>
    <scope>NUCLEOTIDE SEQUENCE [LARGE SCALE GENOMIC DNA]</scope>
</reference>
<comment type="caution">
    <text evidence="1">The sequence shown here is derived from an EMBL/GenBank/DDBJ whole genome shotgun (WGS) entry which is preliminary data.</text>
</comment>